<sequence length="301" mass="34392">MRGQENLEPAEEAYVTNGNPDRLREFAFFPFRVKYERGAAPRYSPLLAWNQTLNELAALAEDEDWGEATRSLDHPILNNYVNYTYKRLVTEDKIDVSADGQYAAFNTGLLTALSEELFALFERNHFRNDDAQDWFFKGWVTESNRDLLANFDPLPQMAQYVRTAGDLVYDCSCELKLAYSHILGDNIDRFPLDLQANPVRARQALDSAVNWALRKTRRNYKVVVPQWYPAAPEDTAQFLMPLDLDSDGRADLALVVSKANERIYRGHTVLTLEMAYSNARLVARPDSEWLLPSAGEPDEVD</sequence>
<dbReference type="Pfam" id="PF12873">
    <property type="entry name" value="DUF3825"/>
    <property type="match status" value="1"/>
</dbReference>
<feature type="domain" description="DUF3825" evidence="1">
    <location>
        <begin position="56"/>
        <end position="289"/>
    </location>
</feature>
<dbReference type="EMBL" id="LT629792">
    <property type="protein sequence ID" value="SDT99158.1"/>
    <property type="molecule type" value="Genomic_DNA"/>
</dbReference>
<evidence type="ECO:0000259" key="1">
    <source>
        <dbReference type="Pfam" id="PF12873"/>
    </source>
</evidence>
<gene>
    <name evidence="2" type="ORF">SAMN04489714_1471</name>
</gene>
<dbReference type="Proteomes" id="UP000198976">
    <property type="component" value="Chromosome I"/>
</dbReference>
<organism evidence="2 3">
    <name type="scientific">Schaalia radingae</name>
    <dbReference type="NCBI Taxonomy" id="131110"/>
    <lineage>
        <taxon>Bacteria</taxon>
        <taxon>Bacillati</taxon>
        <taxon>Actinomycetota</taxon>
        <taxon>Actinomycetes</taxon>
        <taxon>Actinomycetales</taxon>
        <taxon>Actinomycetaceae</taxon>
        <taxon>Schaalia</taxon>
    </lineage>
</organism>
<name>A0ABY0V967_9ACTO</name>
<evidence type="ECO:0000313" key="2">
    <source>
        <dbReference type="EMBL" id="SDT99158.1"/>
    </source>
</evidence>
<keyword evidence="3" id="KW-1185">Reference proteome</keyword>
<accession>A0ABY0V967</accession>
<reference evidence="2 3" key="1">
    <citation type="submission" date="2016-10" db="EMBL/GenBank/DDBJ databases">
        <authorList>
            <person name="Varghese N."/>
            <person name="Submissions S."/>
        </authorList>
    </citation>
    <scope>NUCLEOTIDE SEQUENCE [LARGE SCALE GENOMIC DNA]</scope>
    <source>
        <strain evidence="2 3">DSM 9169</strain>
    </source>
</reference>
<proteinExistence type="predicted"/>
<evidence type="ECO:0000313" key="3">
    <source>
        <dbReference type="Proteomes" id="UP000198976"/>
    </source>
</evidence>
<dbReference type="InterPro" id="IPR024437">
    <property type="entry name" value="DUF3825"/>
</dbReference>
<protein>
    <recommendedName>
        <fullName evidence="1">DUF3825 domain-containing protein</fullName>
    </recommendedName>
</protein>